<comment type="similarity">
    <text evidence="1">Belongs to the complex I 24 kDa subunit family.</text>
</comment>
<evidence type="ECO:0000256" key="5">
    <source>
        <dbReference type="ARBA" id="ARBA00023014"/>
    </source>
</evidence>
<dbReference type="PANTHER" id="PTHR43342:SF2">
    <property type="entry name" value="POTENTIAL NAD-REDUCING HYDROGENASE SUBUNIT"/>
    <property type="match status" value="1"/>
</dbReference>
<keyword evidence="8" id="KW-1185">Reference proteome</keyword>
<keyword evidence="5" id="KW-0411">Iron-sulfur</keyword>
<dbReference type="SUPFAM" id="SSF52833">
    <property type="entry name" value="Thioredoxin-like"/>
    <property type="match status" value="1"/>
</dbReference>
<keyword evidence="3" id="KW-0479">Metal-binding</keyword>
<evidence type="ECO:0000256" key="3">
    <source>
        <dbReference type="ARBA" id="ARBA00022723"/>
    </source>
</evidence>
<dbReference type="InterPro" id="IPR028431">
    <property type="entry name" value="NADP_DH_HndA-like"/>
</dbReference>
<name>A0ABY8EFB5_9FIRM</name>
<dbReference type="EMBL" id="CP120733">
    <property type="protein sequence ID" value="WFD11649.1"/>
    <property type="molecule type" value="Genomic_DNA"/>
</dbReference>
<evidence type="ECO:0000256" key="6">
    <source>
        <dbReference type="ARBA" id="ARBA00034078"/>
    </source>
</evidence>
<accession>A0ABY8EFB5</accession>
<dbReference type="CDD" id="cd03064">
    <property type="entry name" value="TRX_Fd_NuoE"/>
    <property type="match status" value="1"/>
</dbReference>
<dbReference type="InterPro" id="IPR041921">
    <property type="entry name" value="NuoE_N"/>
</dbReference>
<dbReference type="Proteomes" id="UP001222800">
    <property type="component" value="Chromosome"/>
</dbReference>
<dbReference type="Gene3D" id="1.10.10.1590">
    <property type="entry name" value="NADH-quinone oxidoreductase subunit E"/>
    <property type="match status" value="1"/>
</dbReference>
<reference evidence="7 8" key="1">
    <citation type="submission" date="2023-03" db="EMBL/GenBank/DDBJ databases">
        <title>Complete genome sequence of Tepidibacter sp. SWIR-1, isolated from a deep-sea hydrothermal vent.</title>
        <authorList>
            <person name="Li X."/>
        </authorList>
    </citation>
    <scope>NUCLEOTIDE SEQUENCE [LARGE SCALE GENOMIC DNA]</scope>
    <source>
        <strain evidence="7 8">SWIR-1</strain>
    </source>
</reference>
<proteinExistence type="inferred from homology"/>
<dbReference type="InterPro" id="IPR002023">
    <property type="entry name" value="NuoE-like"/>
</dbReference>
<dbReference type="PIRSF" id="PIRSF000216">
    <property type="entry name" value="NADH_DH_24kDa"/>
    <property type="match status" value="1"/>
</dbReference>
<sequence length="171" mass="19168">MLRESLSKDKFNELEDFINSLEEKKGALIEVLHTAQHIFGYLPKDVQLFISKKLNIPSSKVFGVVSFYSYFTTKPRGEYVINICLGTVCFVKGADKIMEKFEQELNIKCGETTPDGKFTLEGLRCVGACGLAPVVVVNEKVYGKVTLDDVEKILSNYNNEVEDKKLAQSSI</sequence>
<evidence type="ECO:0000256" key="4">
    <source>
        <dbReference type="ARBA" id="ARBA00023004"/>
    </source>
</evidence>
<evidence type="ECO:0000256" key="2">
    <source>
        <dbReference type="ARBA" id="ARBA00022714"/>
    </source>
</evidence>
<comment type="cofactor">
    <cofactor evidence="6">
        <name>[2Fe-2S] cluster</name>
        <dbReference type="ChEBI" id="CHEBI:190135"/>
    </cofactor>
</comment>
<keyword evidence="2" id="KW-0001">2Fe-2S</keyword>
<evidence type="ECO:0000313" key="8">
    <source>
        <dbReference type="Proteomes" id="UP001222800"/>
    </source>
</evidence>
<protein>
    <submittedName>
        <fullName evidence="7">NADH-quinone oxidoreductase subunit NuoE</fullName>
        <ecNumber evidence="7">1.6.5.9</ecNumber>
    </submittedName>
</protein>
<dbReference type="Pfam" id="PF01257">
    <property type="entry name" value="2Fe-2S_thioredx"/>
    <property type="match status" value="1"/>
</dbReference>
<dbReference type="InterPro" id="IPR042128">
    <property type="entry name" value="NuoE_dom"/>
</dbReference>
<dbReference type="InterPro" id="IPR036249">
    <property type="entry name" value="Thioredoxin-like_sf"/>
</dbReference>
<evidence type="ECO:0000256" key="1">
    <source>
        <dbReference type="ARBA" id="ARBA00010643"/>
    </source>
</evidence>
<dbReference type="RefSeq" id="WP_277733756.1">
    <property type="nucleotide sequence ID" value="NZ_CP120733.1"/>
</dbReference>
<dbReference type="GO" id="GO:0050136">
    <property type="term" value="F:NADH dehydrogenase (quinone) (non-electrogenic) activity"/>
    <property type="evidence" value="ECO:0007669"/>
    <property type="project" value="UniProtKB-EC"/>
</dbReference>
<organism evidence="7 8">
    <name type="scientific">Tepidibacter hydrothermalis</name>
    <dbReference type="NCBI Taxonomy" id="3036126"/>
    <lineage>
        <taxon>Bacteria</taxon>
        <taxon>Bacillati</taxon>
        <taxon>Bacillota</taxon>
        <taxon>Clostridia</taxon>
        <taxon>Peptostreptococcales</taxon>
        <taxon>Peptostreptococcaceae</taxon>
        <taxon>Tepidibacter</taxon>
    </lineage>
</organism>
<dbReference type="NCBIfam" id="NF005722">
    <property type="entry name" value="PRK07539.1-2"/>
    <property type="match status" value="1"/>
</dbReference>
<gene>
    <name evidence="7" type="primary">nuoE</name>
    <name evidence="7" type="ORF">P4S50_06125</name>
</gene>
<evidence type="ECO:0000313" key="7">
    <source>
        <dbReference type="EMBL" id="WFD11649.1"/>
    </source>
</evidence>
<dbReference type="PANTHER" id="PTHR43342">
    <property type="entry name" value="NADH-QUINONE OXIDOREDUCTASE, E SUBUNIT"/>
    <property type="match status" value="1"/>
</dbReference>
<dbReference type="EC" id="1.6.5.9" evidence="7"/>
<keyword evidence="7" id="KW-0560">Oxidoreductase</keyword>
<dbReference type="Gene3D" id="3.40.30.10">
    <property type="entry name" value="Glutaredoxin"/>
    <property type="match status" value="1"/>
</dbReference>
<keyword evidence="4" id="KW-0408">Iron</keyword>